<evidence type="ECO:0000313" key="4">
    <source>
        <dbReference type="Proteomes" id="UP000053831"/>
    </source>
</evidence>
<proteinExistence type="predicted"/>
<dbReference type="InterPro" id="IPR029052">
    <property type="entry name" value="Metallo-depent_PP-like"/>
</dbReference>
<name>A0A0M8MS49_ESCWE</name>
<feature type="transmembrane region" description="Helical" evidence="1">
    <location>
        <begin position="9"/>
        <end position="26"/>
    </location>
</feature>
<evidence type="ECO:0000313" key="3">
    <source>
        <dbReference type="EMBL" id="KOS17308.1"/>
    </source>
</evidence>
<dbReference type="SUPFAM" id="SSF56300">
    <property type="entry name" value="Metallo-dependent phosphatases"/>
    <property type="match status" value="1"/>
</dbReference>
<dbReference type="Proteomes" id="UP000053831">
    <property type="component" value="Unassembled WGS sequence"/>
</dbReference>
<dbReference type="CDD" id="cd07383">
    <property type="entry name" value="MPP_Dcr2"/>
    <property type="match status" value="1"/>
</dbReference>
<dbReference type="FunFam" id="3.60.21.10:FF:000054">
    <property type="entry name" value="DCR2p Phosphoesterase"/>
    <property type="match status" value="1"/>
</dbReference>
<keyword evidence="1" id="KW-1133">Transmembrane helix</keyword>
<evidence type="ECO:0000256" key="1">
    <source>
        <dbReference type="SAM" id="Phobius"/>
    </source>
</evidence>
<reference evidence="3 4" key="1">
    <citation type="submission" date="2015-07" db="EMBL/GenBank/DDBJ databases">
        <title>The genome of the fungus Escovopsis weberi, a specialized disease agent of ant agriculture.</title>
        <authorList>
            <person name="de Man T.J."/>
            <person name="Stajich J.E."/>
            <person name="Kubicek C.P."/>
            <person name="Chenthamara K."/>
            <person name="Atanasova L."/>
            <person name="Druzhinina I.S."/>
            <person name="Birnbaum S."/>
            <person name="Barribeau S.M."/>
            <person name="Teiling C."/>
            <person name="Suen G."/>
            <person name="Currie C."/>
            <person name="Gerardo N.M."/>
        </authorList>
    </citation>
    <scope>NUCLEOTIDE SEQUENCE [LARGE SCALE GENOMIC DNA]</scope>
</reference>
<dbReference type="STRING" id="150374.A0A0M8MS49"/>
<evidence type="ECO:0000259" key="2">
    <source>
        <dbReference type="Pfam" id="PF00149"/>
    </source>
</evidence>
<dbReference type="Gene3D" id="3.60.21.10">
    <property type="match status" value="1"/>
</dbReference>
<dbReference type="PANTHER" id="PTHR32440:SF0">
    <property type="entry name" value="PHOSPHATASE DCR2-RELATED"/>
    <property type="match status" value="1"/>
</dbReference>
<dbReference type="GO" id="GO:0004721">
    <property type="term" value="F:phosphoprotein phosphatase activity"/>
    <property type="evidence" value="ECO:0007669"/>
    <property type="project" value="TreeGrafter"/>
</dbReference>
<keyword evidence="1" id="KW-0812">Transmembrane</keyword>
<keyword evidence="1" id="KW-0472">Membrane</keyword>
<dbReference type="OrthoDB" id="783096at2759"/>
<feature type="domain" description="Calcineurin-like phosphoesterase" evidence="2">
    <location>
        <begin position="217"/>
        <end position="465"/>
    </location>
</feature>
<dbReference type="InterPro" id="IPR004843">
    <property type="entry name" value="Calcineurin-like_PHP"/>
</dbReference>
<dbReference type="EMBL" id="LGSR01000026">
    <property type="protein sequence ID" value="KOS17308.1"/>
    <property type="molecule type" value="Genomic_DNA"/>
</dbReference>
<keyword evidence="4" id="KW-1185">Reference proteome</keyword>
<dbReference type="GO" id="GO:0005737">
    <property type="term" value="C:cytoplasm"/>
    <property type="evidence" value="ECO:0007669"/>
    <property type="project" value="TreeGrafter"/>
</dbReference>
<accession>A0A0M8MS49</accession>
<dbReference type="AlphaFoldDB" id="A0A0M8MS49"/>
<comment type="caution">
    <text evidence="3">The sequence shown here is derived from an EMBL/GenBank/DDBJ whole genome shotgun (WGS) entry which is preliminary data.</text>
</comment>
<dbReference type="Pfam" id="PF00149">
    <property type="entry name" value="Metallophos"/>
    <property type="match status" value="1"/>
</dbReference>
<dbReference type="PANTHER" id="PTHR32440">
    <property type="entry name" value="PHOSPHATASE DCR2-RELATED-RELATED"/>
    <property type="match status" value="1"/>
</dbReference>
<sequence>MTRRILRTITQLGAAVVFIFILVAFLDRNYRVLPTAIHNYMPSHHPGLVVTDVTVVTCSTLKPFSSCDLPDPKWHIVNRELYLGKAWTSKAYVYVSRKREEELTAEDEVVTDIAIGGPGAVDDESGFNEHWEARPAGLWIKRARNKKSVDSNFVVTDIDVIFGDDATEARQGWGIVGKSPLDIGTDGSLHSVHVTVKRGAPAEVKKPKLRIPDTGRFRIMQVADLHLSTGPGDCRDPVPDGYKGGKCQADPRTLDFMAKMLDEEKPDLVVLTGDQVNGRTAPDAPSAIYKYAALLKARKIPWAGIFGNHDNEETMTRAAQMAIMEMLPYSLSQAGPDDVDGVGNYYIEVLGRGHNDHSALTIYLLDTHGRTPDKSKSLYYDWLQPNQIDWFTRTSASLKKNHEGYTHRHMNMAFIHIPIPEFMDWDLPRVGQWREGVSAPNVNTGFRDALVEEGVVMVSAGHDHANEFCSLSSIGDIKKDFTPGWEKHIPTAEEKTALANARKTPALWMCYAGGSGFGGYGGYDGFIRRIRMFEIDTEEARITTWKRVEAGDDIKARIDEQIIVEGGKAYLAE</sequence>
<protein>
    <submittedName>
        <fullName evidence="3">Phosphatase DCR2</fullName>
    </submittedName>
</protein>
<gene>
    <name evidence="3" type="ORF">ESCO_006408</name>
</gene>
<organism evidence="3 4">
    <name type="scientific">Escovopsis weberi</name>
    <dbReference type="NCBI Taxonomy" id="150374"/>
    <lineage>
        <taxon>Eukaryota</taxon>
        <taxon>Fungi</taxon>
        <taxon>Dikarya</taxon>
        <taxon>Ascomycota</taxon>
        <taxon>Pezizomycotina</taxon>
        <taxon>Sordariomycetes</taxon>
        <taxon>Hypocreomycetidae</taxon>
        <taxon>Hypocreales</taxon>
        <taxon>Hypocreaceae</taxon>
        <taxon>Escovopsis</taxon>
    </lineage>
</organism>